<comment type="caution">
    <text evidence="2">The sequence shown here is derived from an EMBL/GenBank/DDBJ whole genome shotgun (WGS) entry which is preliminary data.</text>
</comment>
<dbReference type="InterPro" id="IPR013215">
    <property type="entry name" value="Cbl-indep_Met_Synth_N"/>
</dbReference>
<dbReference type="GO" id="GO:0008652">
    <property type="term" value="P:amino acid biosynthetic process"/>
    <property type="evidence" value="ECO:0007669"/>
    <property type="project" value="InterPro"/>
</dbReference>
<evidence type="ECO:0000313" key="3">
    <source>
        <dbReference type="Proteomes" id="UP001346149"/>
    </source>
</evidence>
<organism evidence="2 3">
    <name type="scientific">Trapa natans</name>
    <name type="common">Water chestnut</name>
    <dbReference type="NCBI Taxonomy" id="22666"/>
    <lineage>
        <taxon>Eukaryota</taxon>
        <taxon>Viridiplantae</taxon>
        <taxon>Streptophyta</taxon>
        <taxon>Embryophyta</taxon>
        <taxon>Tracheophyta</taxon>
        <taxon>Spermatophyta</taxon>
        <taxon>Magnoliopsida</taxon>
        <taxon>eudicotyledons</taxon>
        <taxon>Gunneridae</taxon>
        <taxon>Pentapetalae</taxon>
        <taxon>rosids</taxon>
        <taxon>malvids</taxon>
        <taxon>Myrtales</taxon>
        <taxon>Lythraceae</taxon>
        <taxon>Trapa</taxon>
    </lineage>
</organism>
<sequence length="245" mass="26325">MEVDADAGVREVVSELKAAGASQIQVDEPSLVVDLHSEKLRAFSDGYSELESTFSELNVIIETYFADVPAETYQVLITLKGVSGFGFDLVHGPKNLDSIKGGFPTGKFLFAGVVDGRNIWANYLALSLTTLEALEAIFLTSLKGGGGFGFYLVHGSMNLYLINGAFPTVKYLFAGVVDGLKIWASDHASSLAILEALEAIVGKGILILVKKRCHIEILYCGDSGATRDSVNEIIQGNGWKEIEGK</sequence>
<accession>A0AAN7L1K9</accession>
<feature type="domain" description="Cobalamin-independent methionine synthase MetE N-terminal" evidence="1">
    <location>
        <begin position="146"/>
        <end position="200"/>
    </location>
</feature>
<dbReference type="SUPFAM" id="SSF51726">
    <property type="entry name" value="UROD/MetE-like"/>
    <property type="match status" value="1"/>
</dbReference>
<dbReference type="EMBL" id="JAXQNO010000018">
    <property type="protein sequence ID" value="KAK4776850.1"/>
    <property type="molecule type" value="Genomic_DNA"/>
</dbReference>
<name>A0AAN7L1K9_TRANT</name>
<dbReference type="AlphaFoldDB" id="A0AAN7L1K9"/>
<evidence type="ECO:0000259" key="1">
    <source>
        <dbReference type="Pfam" id="PF08267"/>
    </source>
</evidence>
<dbReference type="Proteomes" id="UP001346149">
    <property type="component" value="Unassembled WGS sequence"/>
</dbReference>
<dbReference type="GO" id="GO:0008270">
    <property type="term" value="F:zinc ion binding"/>
    <property type="evidence" value="ECO:0007669"/>
    <property type="project" value="InterPro"/>
</dbReference>
<dbReference type="InterPro" id="IPR038071">
    <property type="entry name" value="UROD/MetE-like_sf"/>
</dbReference>
<dbReference type="PANTHER" id="PTHR30519">
    <property type="entry name" value="5-METHYLTETRAHYDROPTEROYLTRIGLUTAMATE--HOMOCYSTEINE METHYLTRANSFERASE"/>
    <property type="match status" value="1"/>
</dbReference>
<protein>
    <recommendedName>
        <fullName evidence="1">Cobalamin-independent methionine synthase MetE N-terminal domain-containing protein</fullName>
    </recommendedName>
</protein>
<dbReference type="Pfam" id="PF08267">
    <property type="entry name" value="Meth_synt_1"/>
    <property type="match status" value="2"/>
</dbReference>
<dbReference type="Gene3D" id="3.20.20.210">
    <property type="match status" value="1"/>
</dbReference>
<gene>
    <name evidence="2" type="ORF">SAY86_005538</name>
</gene>
<reference evidence="2 3" key="1">
    <citation type="journal article" date="2023" name="Hortic Res">
        <title>Pangenome of water caltrop reveals structural variations and asymmetric subgenome divergence after allopolyploidization.</title>
        <authorList>
            <person name="Zhang X."/>
            <person name="Chen Y."/>
            <person name="Wang L."/>
            <person name="Yuan Y."/>
            <person name="Fang M."/>
            <person name="Shi L."/>
            <person name="Lu R."/>
            <person name="Comes H.P."/>
            <person name="Ma Y."/>
            <person name="Chen Y."/>
            <person name="Huang G."/>
            <person name="Zhou Y."/>
            <person name="Zheng Z."/>
            <person name="Qiu Y."/>
        </authorList>
    </citation>
    <scope>NUCLEOTIDE SEQUENCE [LARGE SCALE GENOMIC DNA]</scope>
    <source>
        <strain evidence="2">F231</strain>
    </source>
</reference>
<feature type="domain" description="Cobalamin-independent methionine synthase MetE N-terminal" evidence="1">
    <location>
        <begin position="10"/>
        <end position="136"/>
    </location>
</feature>
<keyword evidence="3" id="KW-1185">Reference proteome</keyword>
<evidence type="ECO:0000313" key="2">
    <source>
        <dbReference type="EMBL" id="KAK4776850.1"/>
    </source>
</evidence>
<proteinExistence type="predicted"/>
<dbReference type="GO" id="GO:0003871">
    <property type="term" value="F:5-methyltetrahydropteroyltriglutamate-homocysteine S-methyltransferase activity"/>
    <property type="evidence" value="ECO:0007669"/>
    <property type="project" value="InterPro"/>
</dbReference>